<comment type="similarity">
    <text evidence="5">Belongs to the SAT4 family.</text>
</comment>
<dbReference type="Pfam" id="PF20684">
    <property type="entry name" value="Fung_rhodopsin"/>
    <property type="match status" value="1"/>
</dbReference>
<evidence type="ECO:0000313" key="9">
    <source>
        <dbReference type="EMBL" id="KAL2045732.1"/>
    </source>
</evidence>
<protein>
    <recommendedName>
        <fullName evidence="8">Rhodopsin domain-containing protein</fullName>
    </recommendedName>
</protein>
<feature type="region of interest" description="Disordered" evidence="6">
    <location>
        <begin position="377"/>
        <end position="396"/>
    </location>
</feature>
<evidence type="ECO:0000256" key="7">
    <source>
        <dbReference type="SAM" id="Phobius"/>
    </source>
</evidence>
<feature type="region of interest" description="Disordered" evidence="6">
    <location>
        <begin position="289"/>
        <end position="322"/>
    </location>
</feature>
<keyword evidence="10" id="KW-1185">Reference proteome</keyword>
<sequence>MAQPQSALAPCSDNNGPMILIVTYLLLSIAVLAVVSRLCLRSSLRHGVGSDDYTIAASLIVAITGVGCLTKLVHEGMGRHIYCLRPTQQLQALKWSVISQIFNIIGIGLCKISVCLCVLRIIDRARTGLVAFLWIVIAFAAASHLAQVILFLIQCRPMAAIWTPSIRGKCFSPHITYLAGYIGFGLDGFTDLVCAGIPIFILHRLQMSTRTKWALCLLMGLGSLTAGCAIAKAVTLKGVFATDFTWYLWKPAICTIIEHLAGIILVSLPSLKPLLNKFLTLTDFSSSSWGNTGSNTRRSNNRPYYPRWPGNNRGGGSAGASSGDTYALEKGLKSSDSGGGGTSFANTIVKTTDFRLGSEHTSQISQHLDVDDYWPLPPSSSTITTTAERAERSTVW</sequence>
<reference evidence="9 10" key="1">
    <citation type="submission" date="2024-09" db="EMBL/GenBank/DDBJ databases">
        <title>Rethinking Asexuality: The Enigmatic Case of Functional Sexual Genes in Lepraria (Stereocaulaceae).</title>
        <authorList>
            <person name="Doellman M."/>
            <person name="Sun Y."/>
            <person name="Barcenas-Pena A."/>
            <person name="Lumbsch H.T."/>
            <person name="Grewe F."/>
        </authorList>
    </citation>
    <scope>NUCLEOTIDE SEQUENCE [LARGE SCALE GENOMIC DNA]</scope>
    <source>
        <strain evidence="9 10">Mercado 3170</strain>
    </source>
</reference>
<accession>A0ABR4AIY1</accession>
<gene>
    <name evidence="9" type="ORF">N7G274_002163</name>
</gene>
<feature type="compositionally biased region" description="Low complexity" evidence="6">
    <location>
        <begin position="289"/>
        <end position="302"/>
    </location>
</feature>
<comment type="caution">
    <text evidence="9">The sequence shown here is derived from an EMBL/GenBank/DDBJ whole genome shotgun (WGS) entry which is preliminary data.</text>
</comment>
<keyword evidence="2 7" id="KW-0812">Transmembrane</keyword>
<dbReference type="PANTHER" id="PTHR33048:SF146">
    <property type="entry name" value="INTEGRAL MEMBRANE PROTEIN"/>
    <property type="match status" value="1"/>
</dbReference>
<feature type="transmembrane region" description="Helical" evidence="7">
    <location>
        <begin position="174"/>
        <end position="201"/>
    </location>
</feature>
<evidence type="ECO:0000256" key="2">
    <source>
        <dbReference type="ARBA" id="ARBA00022692"/>
    </source>
</evidence>
<feature type="transmembrane region" description="Helical" evidence="7">
    <location>
        <begin position="93"/>
        <end position="119"/>
    </location>
</feature>
<evidence type="ECO:0000256" key="4">
    <source>
        <dbReference type="ARBA" id="ARBA00023136"/>
    </source>
</evidence>
<evidence type="ECO:0000256" key="3">
    <source>
        <dbReference type="ARBA" id="ARBA00022989"/>
    </source>
</evidence>
<feature type="domain" description="Rhodopsin" evidence="8">
    <location>
        <begin position="37"/>
        <end position="277"/>
    </location>
</feature>
<dbReference type="InterPro" id="IPR052337">
    <property type="entry name" value="SAT4-like"/>
</dbReference>
<dbReference type="InterPro" id="IPR049326">
    <property type="entry name" value="Rhodopsin_dom_fungi"/>
</dbReference>
<evidence type="ECO:0000313" key="10">
    <source>
        <dbReference type="Proteomes" id="UP001590950"/>
    </source>
</evidence>
<feature type="transmembrane region" description="Helical" evidence="7">
    <location>
        <begin position="18"/>
        <end position="40"/>
    </location>
</feature>
<name>A0ABR4AIY1_9LECA</name>
<feature type="transmembrane region" description="Helical" evidence="7">
    <location>
        <begin position="131"/>
        <end position="154"/>
    </location>
</feature>
<evidence type="ECO:0000256" key="5">
    <source>
        <dbReference type="ARBA" id="ARBA00038359"/>
    </source>
</evidence>
<evidence type="ECO:0000256" key="1">
    <source>
        <dbReference type="ARBA" id="ARBA00004141"/>
    </source>
</evidence>
<dbReference type="PANTHER" id="PTHR33048">
    <property type="entry name" value="PTH11-LIKE INTEGRAL MEMBRANE PROTEIN (AFU_ORTHOLOGUE AFUA_5G11245)"/>
    <property type="match status" value="1"/>
</dbReference>
<comment type="subcellular location">
    <subcellularLocation>
        <location evidence="1">Membrane</location>
        <topology evidence="1">Multi-pass membrane protein</topology>
    </subcellularLocation>
</comment>
<keyword evidence="3 7" id="KW-1133">Transmembrane helix</keyword>
<feature type="transmembrane region" description="Helical" evidence="7">
    <location>
        <begin position="213"/>
        <end position="234"/>
    </location>
</feature>
<dbReference type="Proteomes" id="UP001590950">
    <property type="component" value="Unassembled WGS sequence"/>
</dbReference>
<evidence type="ECO:0000259" key="8">
    <source>
        <dbReference type="Pfam" id="PF20684"/>
    </source>
</evidence>
<evidence type="ECO:0000256" key="6">
    <source>
        <dbReference type="SAM" id="MobiDB-lite"/>
    </source>
</evidence>
<organism evidence="9 10">
    <name type="scientific">Stereocaulon virgatum</name>
    <dbReference type="NCBI Taxonomy" id="373712"/>
    <lineage>
        <taxon>Eukaryota</taxon>
        <taxon>Fungi</taxon>
        <taxon>Dikarya</taxon>
        <taxon>Ascomycota</taxon>
        <taxon>Pezizomycotina</taxon>
        <taxon>Lecanoromycetes</taxon>
        <taxon>OSLEUM clade</taxon>
        <taxon>Lecanoromycetidae</taxon>
        <taxon>Lecanorales</taxon>
        <taxon>Lecanorineae</taxon>
        <taxon>Stereocaulaceae</taxon>
        <taxon>Stereocaulon</taxon>
    </lineage>
</organism>
<proteinExistence type="inferred from homology"/>
<keyword evidence="4 7" id="KW-0472">Membrane</keyword>
<dbReference type="EMBL" id="JBEFKJ010000006">
    <property type="protein sequence ID" value="KAL2045732.1"/>
    <property type="molecule type" value="Genomic_DNA"/>
</dbReference>
<feature type="transmembrane region" description="Helical" evidence="7">
    <location>
        <begin position="246"/>
        <end position="268"/>
    </location>
</feature>
<feature type="transmembrane region" description="Helical" evidence="7">
    <location>
        <begin position="52"/>
        <end position="73"/>
    </location>
</feature>